<name>A0A7S3PLG2_9STRA</name>
<dbReference type="InterPro" id="IPR004861">
    <property type="entry name" value="Siw14-like"/>
</dbReference>
<dbReference type="Gene3D" id="3.90.190.10">
    <property type="entry name" value="Protein tyrosine phosphatase superfamily"/>
    <property type="match status" value="1"/>
</dbReference>
<organism evidence="1">
    <name type="scientific">Aplanochytrium stocchinoi</name>
    <dbReference type="NCBI Taxonomy" id="215587"/>
    <lineage>
        <taxon>Eukaryota</taxon>
        <taxon>Sar</taxon>
        <taxon>Stramenopiles</taxon>
        <taxon>Bigyra</taxon>
        <taxon>Labyrinthulomycetes</taxon>
        <taxon>Thraustochytrida</taxon>
        <taxon>Thraustochytriidae</taxon>
        <taxon>Aplanochytrium</taxon>
    </lineage>
</organism>
<gene>
    <name evidence="1" type="ORF">ASTO00021_LOCUS13339</name>
</gene>
<accession>A0A7S3PLG2</accession>
<dbReference type="SUPFAM" id="SSF52799">
    <property type="entry name" value="(Phosphotyrosine protein) phosphatases II"/>
    <property type="match status" value="1"/>
</dbReference>
<dbReference type="PANTHER" id="PTHR31126">
    <property type="entry name" value="TYROSINE-PROTEIN PHOSPHATASE"/>
    <property type="match status" value="1"/>
</dbReference>
<protein>
    <recommendedName>
        <fullName evidence="2">Tyrosine specific protein phosphatases domain-containing protein</fullName>
    </recommendedName>
</protein>
<proteinExistence type="predicted"/>
<evidence type="ECO:0000313" key="1">
    <source>
        <dbReference type="EMBL" id="CAE0443245.1"/>
    </source>
</evidence>
<dbReference type="EMBL" id="HBIN01017486">
    <property type="protein sequence ID" value="CAE0443245.1"/>
    <property type="molecule type" value="Transcribed_RNA"/>
</dbReference>
<dbReference type="GO" id="GO:0016791">
    <property type="term" value="F:phosphatase activity"/>
    <property type="evidence" value="ECO:0007669"/>
    <property type="project" value="TreeGrafter"/>
</dbReference>
<dbReference type="AlphaFoldDB" id="A0A7S3PLG2"/>
<evidence type="ECO:0008006" key="2">
    <source>
        <dbReference type="Google" id="ProtNLM"/>
    </source>
</evidence>
<reference evidence="1" key="1">
    <citation type="submission" date="2021-01" db="EMBL/GenBank/DDBJ databases">
        <authorList>
            <person name="Corre E."/>
            <person name="Pelletier E."/>
            <person name="Niang G."/>
            <person name="Scheremetjew M."/>
            <person name="Finn R."/>
            <person name="Kale V."/>
            <person name="Holt S."/>
            <person name="Cochrane G."/>
            <person name="Meng A."/>
            <person name="Brown T."/>
            <person name="Cohen L."/>
        </authorList>
    </citation>
    <scope>NUCLEOTIDE SEQUENCE</scope>
    <source>
        <strain evidence="1">GSBS06</strain>
    </source>
</reference>
<dbReference type="Pfam" id="PF03162">
    <property type="entry name" value="Y_phosphatase2"/>
    <property type="match status" value="1"/>
</dbReference>
<sequence>MLKLRPPFRFGIVCCSYSEDSQKQKQQETVYRGAYPSLKNFRFLCRLGLKTIISLVPPDKVTQDVVEFCEGNEIKHHVINPGSIDEILLILTNTDSLPAYVHCMDGANKTGMVIACLRTLQHWNMSAIVSEFSRYTKKKIMEDEDKAFVSMYNPRNLEIPRETAASWLPAAAIEVPSSISVEEDTSKIAELQ</sequence>
<dbReference type="PANTHER" id="PTHR31126:SF14">
    <property type="entry name" value="TYROSINE-PROTEIN PHOSPHATASE OCA6-RELATED"/>
    <property type="match status" value="1"/>
</dbReference>
<dbReference type="InterPro" id="IPR029021">
    <property type="entry name" value="Prot-tyrosine_phosphatase-like"/>
</dbReference>